<proteinExistence type="predicted"/>
<dbReference type="SMART" id="SM00638">
    <property type="entry name" value="LPD_N"/>
    <property type="match status" value="1"/>
</dbReference>
<keyword evidence="1 5" id="KW-0732">Signal</keyword>
<dbReference type="PANTHER" id="PTHR23345:SF9">
    <property type="entry name" value="VITELLOGENIN-RELATED"/>
    <property type="match status" value="1"/>
</dbReference>
<feature type="signal peptide" evidence="5">
    <location>
        <begin position="1"/>
        <end position="15"/>
    </location>
</feature>
<gene>
    <name evidence="8" type="primary">LOC103366081</name>
</gene>
<dbReference type="GO" id="GO:0005319">
    <property type="term" value="F:lipid transporter activity"/>
    <property type="evidence" value="ECO:0007669"/>
    <property type="project" value="InterPro"/>
</dbReference>
<evidence type="ECO:0000256" key="3">
    <source>
        <dbReference type="ARBA" id="ARBA00023180"/>
    </source>
</evidence>
<dbReference type="Pfam" id="PF01347">
    <property type="entry name" value="Vitellogenin_N"/>
    <property type="match status" value="1"/>
</dbReference>
<feature type="chain" id="PRO_5041221836" evidence="5">
    <location>
        <begin position="16"/>
        <end position="425"/>
    </location>
</feature>
<dbReference type="Proteomes" id="UP000694891">
    <property type="component" value="Unplaced"/>
</dbReference>
<comment type="caution">
    <text evidence="4">Lacks conserved residue(s) required for the propagation of feature annotation.</text>
</comment>
<evidence type="ECO:0000256" key="5">
    <source>
        <dbReference type="SAM" id="SignalP"/>
    </source>
</evidence>
<dbReference type="PANTHER" id="PTHR23345">
    <property type="entry name" value="VITELLOGENIN-RELATED"/>
    <property type="match status" value="1"/>
</dbReference>
<evidence type="ECO:0000256" key="4">
    <source>
        <dbReference type="PROSITE-ProRule" id="PRU00557"/>
    </source>
</evidence>
<evidence type="ECO:0000313" key="8">
    <source>
        <dbReference type="RefSeq" id="XP_008291933.1"/>
    </source>
</evidence>
<dbReference type="InterPro" id="IPR011030">
    <property type="entry name" value="Lipovitellin_superhlx_dom"/>
</dbReference>
<name>A0A9Y4KEL1_9TELE</name>
<evidence type="ECO:0000256" key="2">
    <source>
        <dbReference type="ARBA" id="ARBA00022761"/>
    </source>
</evidence>
<dbReference type="InterPro" id="IPR015816">
    <property type="entry name" value="Vitellinogen_b-sht_N"/>
</dbReference>
<protein>
    <submittedName>
        <fullName evidence="8">Vitellogenin-2-like</fullName>
    </submittedName>
</protein>
<evidence type="ECO:0000313" key="7">
    <source>
        <dbReference type="Proteomes" id="UP000694891"/>
    </source>
</evidence>
<reference evidence="8" key="1">
    <citation type="submission" date="2025-08" db="UniProtKB">
        <authorList>
            <consortium name="RefSeq"/>
        </authorList>
    </citation>
    <scope>IDENTIFICATION</scope>
</reference>
<dbReference type="InterPro" id="IPR001747">
    <property type="entry name" value="Vitellogenin_N"/>
</dbReference>
<organism evidence="7 8">
    <name type="scientific">Stegastes partitus</name>
    <name type="common">bicolor damselfish</name>
    <dbReference type="NCBI Taxonomy" id="144197"/>
    <lineage>
        <taxon>Eukaryota</taxon>
        <taxon>Metazoa</taxon>
        <taxon>Chordata</taxon>
        <taxon>Craniata</taxon>
        <taxon>Vertebrata</taxon>
        <taxon>Euteleostomi</taxon>
        <taxon>Actinopterygii</taxon>
        <taxon>Neopterygii</taxon>
        <taxon>Teleostei</taxon>
        <taxon>Neoteleostei</taxon>
        <taxon>Acanthomorphata</taxon>
        <taxon>Ovalentaria</taxon>
        <taxon>Pomacentridae</taxon>
        <taxon>Stegastes</taxon>
    </lineage>
</organism>
<dbReference type="Gene3D" id="2.30.230.10">
    <property type="entry name" value="Lipovitellin, beta-sheet shell regions, chain A"/>
    <property type="match status" value="1"/>
</dbReference>
<keyword evidence="4" id="KW-1015">Disulfide bond</keyword>
<dbReference type="SUPFAM" id="SSF56968">
    <property type="entry name" value="Lipovitellin-phosvitin complex, beta-sheet shell regions"/>
    <property type="match status" value="1"/>
</dbReference>
<dbReference type="InterPro" id="IPR015819">
    <property type="entry name" value="Lipid_transp_b-sht_shell"/>
</dbReference>
<dbReference type="FunFam" id="2.30.230.10:FF:000002">
    <property type="entry name" value="Vitellogenin 7"/>
    <property type="match status" value="1"/>
</dbReference>
<keyword evidence="7" id="KW-1185">Reference proteome</keyword>
<feature type="domain" description="Vitellogenin" evidence="6">
    <location>
        <begin position="22"/>
        <end position="401"/>
    </location>
</feature>
<dbReference type="GeneID" id="103366081"/>
<dbReference type="Gene3D" id="1.25.10.20">
    <property type="entry name" value="Vitellinogen, superhelical"/>
    <property type="match status" value="1"/>
</dbReference>
<feature type="disulfide bond" evidence="4">
    <location>
        <begin position="161"/>
        <end position="187"/>
    </location>
</feature>
<dbReference type="GO" id="GO:0032355">
    <property type="term" value="P:response to estradiol"/>
    <property type="evidence" value="ECO:0007669"/>
    <property type="project" value="TreeGrafter"/>
</dbReference>
<accession>A0A9Y4KEL1</accession>
<dbReference type="RefSeq" id="XP_008291933.1">
    <property type="nucleotide sequence ID" value="XM_008293711.1"/>
</dbReference>
<keyword evidence="3" id="KW-0325">Glycoprotein</keyword>
<dbReference type="GO" id="GO:0071391">
    <property type="term" value="P:cellular response to estrogen stimulus"/>
    <property type="evidence" value="ECO:0007669"/>
    <property type="project" value="TreeGrafter"/>
</dbReference>
<dbReference type="GO" id="GO:0045735">
    <property type="term" value="F:nutrient reservoir activity"/>
    <property type="evidence" value="ECO:0007669"/>
    <property type="project" value="UniProtKB-KW"/>
</dbReference>
<sequence>MRVFVLALTVALVASSQISFEFVPGKIYEYEYETELMGGLPEEGLARAGVKVHSRVQISKDATPQTFILKLVDPKIFEYSGIWPKDRFTPATQLTSALAAQLMTPIKFEYASGAVRKVLAPAGVSSTVLNIYRGILNIFQLNIKNTLNVYELQEAGVHGMCKTHYVLRQDQKAERIFLSKSKDLNQCQSKIFKDMGMSHLEKCSGKAMKTASGINYIMKETPIGTQIMEAIVTELIEYSPFNILKGAAQMESKQNLTFLEVKSGHVEPLRVDYLHRGDLQYEFGSELLQSPIQLLRISNVEAQMVETLNHLVTYNVAKVHEDAPLKFIEFIQLLRVAKPENIEDLWQRFKTRPDHRHWILNAFPAMGTHFALKFLKEKFFADELTVFEAASSLMMSLHSVPVDEASMKLAEASRWRRLSGTSAAR</sequence>
<keyword evidence="2" id="KW-0758">Storage protein</keyword>
<dbReference type="InterPro" id="IPR050733">
    <property type="entry name" value="Vitellogenin/Apolipophorin"/>
</dbReference>
<evidence type="ECO:0000256" key="1">
    <source>
        <dbReference type="ARBA" id="ARBA00022729"/>
    </source>
</evidence>
<dbReference type="PROSITE" id="PS51211">
    <property type="entry name" value="VITELLOGENIN"/>
    <property type="match status" value="1"/>
</dbReference>
<evidence type="ECO:0000259" key="6">
    <source>
        <dbReference type="PROSITE" id="PS51211"/>
    </source>
</evidence>
<dbReference type="SUPFAM" id="SSF48431">
    <property type="entry name" value="Lipovitellin-phosvitin complex, superhelical domain"/>
    <property type="match status" value="1"/>
</dbReference>
<dbReference type="AlphaFoldDB" id="A0A9Y4KEL1"/>